<feature type="region of interest" description="Disordered" evidence="1">
    <location>
        <begin position="147"/>
        <end position="166"/>
    </location>
</feature>
<dbReference type="EMBL" id="JBDFQZ010000008">
    <property type="protein sequence ID" value="KAK9698572.1"/>
    <property type="molecule type" value="Genomic_DNA"/>
</dbReference>
<feature type="region of interest" description="Disordered" evidence="1">
    <location>
        <begin position="280"/>
        <end position="338"/>
    </location>
</feature>
<reference evidence="2" key="1">
    <citation type="submission" date="2024-03" db="EMBL/GenBank/DDBJ databases">
        <title>WGS assembly of Saponaria officinalis var. Norfolk2.</title>
        <authorList>
            <person name="Jenkins J."/>
            <person name="Shu S."/>
            <person name="Grimwood J."/>
            <person name="Barry K."/>
            <person name="Goodstein D."/>
            <person name="Schmutz J."/>
            <person name="Leebens-Mack J."/>
            <person name="Osbourn A."/>
        </authorList>
    </citation>
    <scope>NUCLEOTIDE SEQUENCE [LARGE SCALE GENOMIC DNA]</scope>
    <source>
        <strain evidence="2">JIC</strain>
    </source>
</reference>
<evidence type="ECO:0000256" key="1">
    <source>
        <dbReference type="SAM" id="MobiDB-lite"/>
    </source>
</evidence>
<proteinExistence type="predicted"/>
<comment type="caution">
    <text evidence="2">The sequence shown here is derived from an EMBL/GenBank/DDBJ whole genome shotgun (WGS) entry which is preliminary data.</text>
</comment>
<evidence type="ECO:0000313" key="2">
    <source>
        <dbReference type="EMBL" id="KAK9698572.1"/>
    </source>
</evidence>
<evidence type="ECO:0008006" key="4">
    <source>
        <dbReference type="Google" id="ProtNLM"/>
    </source>
</evidence>
<dbReference type="PANTHER" id="PTHR33437">
    <property type="entry name" value="OS06G0361200 PROTEIN"/>
    <property type="match status" value="1"/>
</dbReference>
<dbReference type="Proteomes" id="UP001443914">
    <property type="component" value="Unassembled WGS sequence"/>
</dbReference>
<sequence length="338" mass="38732">MIADAIKSQLGDSSSNSLRYIKPYTRRIDSLRMPTGYQPPKFQQFDGKGNPKQHIAHFVETCNNAGTDGDLLVKQFVRSLKGLAFDWYTDLDAESIYSWSSMENEIMNRFYSTRRITPADKKEFKKGDKSSKSTSKEAMVVATNDAPVKMSGKPKHDKKKETYNRGSNRDRITLEELQAKEYPFPDSDLSGMLDDLLKKKIITLPESKRPNQANRVNEPNYCRDGKIILDVDETVTTNHTTAVIEEFDASHKVACKATSSDKQDKWSVRLIQFGSLKPTPVWIKKSSSPPQPVSKDVRSPPQDEDEERDDNEGWILVTRKKPRRQPKSHMQPQYRQRK</sequence>
<keyword evidence="3" id="KW-1185">Reference proteome</keyword>
<dbReference type="PANTHER" id="PTHR33437:SF2">
    <property type="entry name" value="OS06G0361200 PROTEIN"/>
    <property type="match status" value="1"/>
</dbReference>
<feature type="compositionally biased region" description="Polar residues" evidence="1">
    <location>
        <begin position="328"/>
        <end position="338"/>
    </location>
</feature>
<protein>
    <recommendedName>
        <fullName evidence="4">Retrotransposon gag protein</fullName>
    </recommendedName>
</protein>
<name>A0AAW1J687_SAPOF</name>
<evidence type="ECO:0000313" key="3">
    <source>
        <dbReference type="Proteomes" id="UP001443914"/>
    </source>
</evidence>
<gene>
    <name evidence="2" type="ORF">RND81_08G113900</name>
</gene>
<feature type="compositionally biased region" description="Acidic residues" evidence="1">
    <location>
        <begin position="302"/>
        <end position="312"/>
    </location>
</feature>
<organism evidence="2 3">
    <name type="scientific">Saponaria officinalis</name>
    <name type="common">Common soapwort</name>
    <name type="synonym">Lychnis saponaria</name>
    <dbReference type="NCBI Taxonomy" id="3572"/>
    <lineage>
        <taxon>Eukaryota</taxon>
        <taxon>Viridiplantae</taxon>
        <taxon>Streptophyta</taxon>
        <taxon>Embryophyta</taxon>
        <taxon>Tracheophyta</taxon>
        <taxon>Spermatophyta</taxon>
        <taxon>Magnoliopsida</taxon>
        <taxon>eudicotyledons</taxon>
        <taxon>Gunneridae</taxon>
        <taxon>Pentapetalae</taxon>
        <taxon>Caryophyllales</taxon>
        <taxon>Caryophyllaceae</taxon>
        <taxon>Caryophylleae</taxon>
        <taxon>Saponaria</taxon>
    </lineage>
</organism>
<accession>A0AAW1J687</accession>
<dbReference type="AlphaFoldDB" id="A0AAW1J687"/>
<feature type="compositionally biased region" description="Basic residues" evidence="1">
    <location>
        <begin position="318"/>
        <end position="327"/>
    </location>
</feature>